<keyword evidence="6 7" id="KW-0472">Membrane</keyword>
<evidence type="ECO:0000259" key="8">
    <source>
        <dbReference type="PROSITE" id="PS50928"/>
    </source>
</evidence>
<dbReference type="RefSeq" id="WP_116062108.1">
    <property type="nucleotide sequence ID" value="NZ_QRDZ01000014.1"/>
</dbReference>
<proteinExistence type="inferred from homology"/>
<comment type="subcellular location">
    <subcellularLocation>
        <location evidence="1 7">Cell membrane</location>
        <topology evidence="1 7">Multi-pass membrane protein</topology>
    </subcellularLocation>
</comment>
<evidence type="ECO:0000256" key="6">
    <source>
        <dbReference type="ARBA" id="ARBA00023136"/>
    </source>
</evidence>
<keyword evidence="10" id="KW-1185">Reference proteome</keyword>
<feature type="domain" description="ABC transmembrane type-1" evidence="8">
    <location>
        <begin position="69"/>
        <end position="291"/>
    </location>
</feature>
<sequence>MKLKKSVIALFLGPAVAIYLVIFLYPTLRTFAMSFYDIPSLSSKVAEWTFIGGDNYATLWRSPYFLDSVKNVLGIWAIGGALIFAFAFLFAVILTSDVRGKGFWRSLIFLPNTVSAVVLSVVWLHYVFNSSYGFLTTLFEKLGLTKLAEIQWTDNEHIYYSMIIAFSFGSIGYFMLILNAGIGRIPTDYYEAATLDGASVWTKFIRITMPLLRDVFRTTLVLWTITAFNFFVWSATFGLDDPHTVTPGYYMYQKVFGKGGSVYLEESFNVGAGAGVGILITVATILAAVLIGRLFPKDRLEY</sequence>
<dbReference type="InterPro" id="IPR035906">
    <property type="entry name" value="MetI-like_sf"/>
</dbReference>
<evidence type="ECO:0000256" key="4">
    <source>
        <dbReference type="ARBA" id="ARBA00022692"/>
    </source>
</evidence>
<dbReference type="EMBL" id="QRDZ01000014">
    <property type="protein sequence ID" value="RED75797.1"/>
    <property type="molecule type" value="Genomic_DNA"/>
</dbReference>
<feature type="transmembrane region" description="Helical" evidence="7">
    <location>
        <begin position="215"/>
        <end position="235"/>
    </location>
</feature>
<evidence type="ECO:0000313" key="10">
    <source>
        <dbReference type="Proteomes" id="UP000256977"/>
    </source>
</evidence>
<dbReference type="Pfam" id="PF00528">
    <property type="entry name" value="BPD_transp_1"/>
    <property type="match status" value="1"/>
</dbReference>
<evidence type="ECO:0000256" key="2">
    <source>
        <dbReference type="ARBA" id="ARBA00022448"/>
    </source>
</evidence>
<dbReference type="OrthoDB" id="9786413at2"/>
<evidence type="ECO:0000256" key="1">
    <source>
        <dbReference type="ARBA" id="ARBA00004651"/>
    </source>
</evidence>
<feature type="transmembrane region" description="Helical" evidence="7">
    <location>
        <begin position="7"/>
        <end position="25"/>
    </location>
</feature>
<dbReference type="GO" id="GO:0055085">
    <property type="term" value="P:transmembrane transport"/>
    <property type="evidence" value="ECO:0007669"/>
    <property type="project" value="InterPro"/>
</dbReference>
<reference evidence="9 10" key="1">
    <citation type="submission" date="2018-07" db="EMBL/GenBank/DDBJ databases">
        <title>Genomic Encyclopedia of Type Strains, Phase III (KMG-III): the genomes of soil and plant-associated and newly described type strains.</title>
        <authorList>
            <person name="Whitman W."/>
        </authorList>
    </citation>
    <scope>NUCLEOTIDE SEQUENCE [LARGE SCALE GENOMIC DNA]</scope>
    <source>
        <strain evidence="9 10">CECT 7287</strain>
    </source>
</reference>
<dbReference type="SUPFAM" id="SSF161098">
    <property type="entry name" value="MetI-like"/>
    <property type="match status" value="1"/>
</dbReference>
<dbReference type="InterPro" id="IPR000515">
    <property type="entry name" value="MetI-like"/>
</dbReference>
<evidence type="ECO:0000256" key="5">
    <source>
        <dbReference type="ARBA" id="ARBA00022989"/>
    </source>
</evidence>
<keyword evidence="3" id="KW-1003">Cell membrane</keyword>
<dbReference type="Gene3D" id="1.10.3720.10">
    <property type="entry name" value="MetI-like"/>
    <property type="match status" value="1"/>
</dbReference>
<organism evidence="9 10">
    <name type="scientific">Cohnella phaseoli</name>
    <dbReference type="NCBI Taxonomy" id="456490"/>
    <lineage>
        <taxon>Bacteria</taxon>
        <taxon>Bacillati</taxon>
        <taxon>Bacillota</taxon>
        <taxon>Bacilli</taxon>
        <taxon>Bacillales</taxon>
        <taxon>Paenibacillaceae</taxon>
        <taxon>Cohnella</taxon>
    </lineage>
</organism>
<gene>
    <name evidence="9" type="ORF">DFP98_114158</name>
</gene>
<dbReference type="PANTHER" id="PTHR30193:SF37">
    <property type="entry name" value="INNER MEMBRANE ABC TRANSPORTER PERMEASE PROTEIN YCJO"/>
    <property type="match status" value="1"/>
</dbReference>
<dbReference type="Proteomes" id="UP000256977">
    <property type="component" value="Unassembled WGS sequence"/>
</dbReference>
<evidence type="ECO:0000256" key="3">
    <source>
        <dbReference type="ARBA" id="ARBA00022475"/>
    </source>
</evidence>
<name>A0A3D9JQH8_9BACL</name>
<evidence type="ECO:0000313" key="9">
    <source>
        <dbReference type="EMBL" id="RED75797.1"/>
    </source>
</evidence>
<dbReference type="CDD" id="cd06261">
    <property type="entry name" value="TM_PBP2"/>
    <property type="match status" value="1"/>
</dbReference>
<evidence type="ECO:0000256" key="7">
    <source>
        <dbReference type="RuleBase" id="RU363032"/>
    </source>
</evidence>
<protein>
    <submittedName>
        <fullName evidence="9">Carbohydrate ABC transporter membrane protein 1 (CUT1 family)</fullName>
    </submittedName>
</protein>
<comment type="caution">
    <text evidence="9">The sequence shown here is derived from an EMBL/GenBank/DDBJ whole genome shotgun (WGS) entry which is preliminary data.</text>
</comment>
<dbReference type="AlphaFoldDB" id="A0A3D9JQH8"/>
<comment type="similarity">
    <text evidence="7">Belongs to the binding-protein-dependent transport system permease family.</text>
</comment>
<keyword evidence="4 7" id="KW-0812">Transmembrane</keyword>
<feature type="transmembrane region" description="Helical" evidence="7">
    <location>
        <begin position="158"/>
        <end position="178"/>
    </location>
</feature>
<feature type="transmembrane region" description="Helical" evidence="7">
    <location>
        <begin position="73"/>
        <end position="95"/>
    </location>
</feature>
<dbReference type="PROSITE" id="PS50928">
    <property type="entry name" value="ABC_TM1"/>
    <property type="match status" value="1"/>
</dbReference>
<feature type="transmembrane region" description="Helical" evidence="7">
    <location>
        <begin position="107"/>
        <end position="128"/>
    </location>
</feature>
<dbReference type="PANTHER" id="PTHR30193">
    <property type="entry name" value="ABC TRANSPORTER PERMEASE PROTEIN"/>
    <property type="match status" value="1"/>
</dbReference>
<dbReference type="GO" id="GO:0005886">
    <property type="term" value="C:plasma membrane"/>
    <property type="evidence" value="ECO:0007669"/>
    <property type="project" value="UniProtKB-SubCell"/>
</dbReference>
<keyword evidence="2 7" id="KW-0813">Transport</keyword>
<dbReference type="InterPro" id="IPR051393">
    <property type="entry name" value="ABC_transporter_permease"/>
</dbReference>
<accession>A0A3D9JQH8</accession>
<feature type="transmembrane region" description="Helical" evidence="7">
    <location>
        <begin position="272"/>
        <end position="295"/>
    </location>
</feature>
<keyword evidence="5 7" id="KW-1133">Transmembrane helix</keyword>